<dbReference type="FunFam" id="1.10.10.10:FF:000018">
    <property type="entry name" value="DNA-binding response regulator ResD"/>
    <property type="match status" value="1"/>
</dbReference>
<keyword evidence="10 25" id="KW-0378">Hydrolase</keyword>
<feature type="domain" description="Response regulatory" evidence="23">
    <location>
        <begin position="333"/>
        <end position="446"/>
    </location>
</feature>
<dbReference type="InterPro" id="IPR001789">
    <property type="entry name" value="Sig_transdc_resp-reg_receiver"/>
</dbReference>
<dbReference type="SUPFAM" id="SSF56655">
    <property type="entry name" value="Carbohydrate phosphatase"/>
    <property type="match status" value="1"/>
</dbReference>
<dbReference type="InterPro" id="IPR022337">
    <property type="entry name" value="Inositol_monophosphatase_SuhB"/>
</dbReference>
<dbReference type="FunFam" id="3.30.540.10:FF:000003">
    <property type="entry name" value="Inositol-1-monophosphatase"/>
    <property type="match status" value="1"/>
</dbReference>
<evidence type="ECO:0000256" key="13">
    <source>
        <dbReference type="ARBA" id="ARBA00023015"/>
    </source>
</evidence>
<evidence type="ECO:0000256" key="2">
    <source>
        <dbReference type="ARBA" id="ARBA00001946"/>
    </source>
</evidence>
<evidence type="ECO:0000256" key="15">
    <source>
        <dbReference type="ARBA" id="ARBA00023163"/>
    </source>
</evidence>
<comment type="similarity">
    <text evidence="4">Belongs to the inositol monophosphatase superfamily.</text>
</comment>
<dbReference type="EMBL" id="CADCSY010000053">
    <property type="protein sequence ID" value="CAA9231809.1"/>
    <property type="molecule type" value="Genomic_DNA"/>
</dbReference>
<evidence type="ECO:0000259" key="24">
    <source>
        <dbReference type="PROSITE" id="PS51755"/>
    </source>
</evidence>
<evidence type="ECO:0000256" key="10">
    <source>
        <dbReference type="ARBA" id="ARBA00022801"/>
    </source>
</evidence>
<sequence length="555" mass="59183">MAEPPADRVETEGRLDDGVLHDGLLDDGVLHEGLLDDALLDELSGLAAGLARRAADLLLEGMASVPELLAAERIGTKTSATDMVSEVDRASERLLVDGILAARPDDGILGEEGTDRPGRSGVRWVIDPLDGTTNFLYGLPGFAVSIGVEIAGRSVAGAVLDPVQDELFEATLGRGATRNGAAIHCTMVGDLGLSLIGTGFGYEATVRARQADVLRTILPAVRDIRRFGAAAVDLCSVACGRLDGYYEVGLQPWDLAAGGLIATEAGAVLGGLDGGRAGAPLTVAAAPGIARALRALLSQAGLPASREAGSGPPRGSVTLGQPEMRHSQGVGTRILTVEDDERIRTAVRMALEDEGWDVDESESGEQALEAFAADPSDVVLIDLMLPGIDGFELCRSIRRTSDVPILMVTARADTHDVVAGLEAGADDYVTKPFQPKELSARIRALLRRARSTEPVRTRLRFGDLEIIPDDGVVRRDGEEIHLTKTEFRLLCELASSSGRVFSREQLLDRIWGYDYFGDGRLVDVHIRRLRTKVEHDPAHPQHVVTVRGLGYKLNG</sequence>
<dbReference type="GO" id="GO:0004401">
    <property type="term" value="F:histidinol-phosphatase activity"/>
    <property type="evidence" value="ECO:0007669"/>
    <property type="project" value="UniProtKB-EC"/>
</dbReference>
<dbReference type="GO" id="GO:0046872">
    <property type="term" value="F:metal ion binding"/>
    <property type="evidence" value="ECO:0007669"/>
    <property type="project" value="UniProtKB-KW"/>
</dbReference>
<evidence type="ECO:0000256" key="3">
    <source>
        <dbReference type="ARBA" id="ARBA00004970"/>
    </source>
</evidence>
<protein>
    <recommendedName>
        <fullName evidence="7">Histidinol-phosphatase</fullName>
        <ecNumber evidence="5">3.1.3.15</ecNumber>
        <ecNumber evidence="6">3.1.3.25</ecNumber>
    </recommendedName>
    <alternativeName>
        <fullName evidence="16">Histidinol-phosphate phosphatase</fullName>
    </alternativeName>
</protein>
<dbReference type="Pfam" id="PF00486">
    <property type="entry name" value="Trans_reg_C"/>
    <property type="match status" value="1"/>
</dbReference>
<evidence type="ECO:0000256" key="4">
    <source>
        <dbReference type="ARBA" id="ARBA00009759"/>
    </source>
</evidence>
<dbReference type="SUPFAM" id="SSF46894">
    <property type="entry name" value="C-terminal effector domain of the bipartite response regulators"/>
    <property type="match status" value="1"/>
</dbReference>
<feature type="modified residue" description="4-aspartylphosphate" evidence="20">
    <location>
        <position position="382"/>
    </location>
</feature>
<evidence type="ECO:0000256" key="11">
    <source>
        <dbReference type="ARBA" id="ARBA00022842"/>
    </source>
</evidence>
<feature type="binding site" evidence="19">
    <location>
        <position position="129"/>
    </location>
    <ligand>
        <name>Mg(2+)</name>
        <dbReference type="ChEBI" id="CHEBI:18420"/>
        <label>1</label>
        <note>catalytic</note>
    </ligand>
</feature>
<dbReference type="GO" id="GO:0046854">
    <property type="term" value="P:phosphatidylinositol phosphate biosynthetic process"/>
    <property type="evidence" value="ECO:0007669"/>
    <property type="project" value="InterPro"/>
</dbReference>
<dbReference type="Gene3D" id="3.30.540.10">
    <property type="entry name" value="Fructose-1,6-Bisphosphatase, subunit A, domain 1"/>
    <property type="match status" value="1"/>
</dbReference>
<dbReference type="SUPFAM" id="SSF52172">
    <property type="entry name" value="CheY-like"/>
    <property type="match status" value="1"/>
</dbReference>
<evidence type="ECO:0000256" key="19">
    <source>
        <dbReference type="PIRSR" id="PIRSR600760-2"/>
    </source>
</evidence>
<dbReference type="CDD" id="cd01639">
    <property type="entry name" value="IMPase"/>
    <property type="match status" value="1"/>
</dbReference>
<evidence type="ECO:0000256" key="22">
    <source>
        <dbReference type="SAM" id="MobiDB-lite"/>
    </source>
</evidence>
<dbReference type="SMART" id="SM00862">
    <property type="entry name" value="Trans_reg_C"/>
    <property type="match status" value="1"/>
</dbReference>
<feature type="DNA-binding region" description="OmpR/PhoB-type" evidence="21">
    <location>
        <begin position="456"/>
        <end position="555"/>
    </location>
</feature>
<dbReference type="Gene3D" id="3.40.50.2300">
    <property type="match status" value="1"/>
</dbReference>
<dbReference type="PROSITE" id="PS00630">
    <property type="entry name" value="IMP_2"/>
    <property type="match status" value="1"/>
</dbReference>
<dbReference type="InterPro" id="IPR020550">
    <property type="entry name" value="Inositol_monophosphatase_CS"/>
</dbReference>
<dbReference type="Gene3D" id="1.10.10.10">
    <property type="entry name" value="Winged helix-like DNA-binding domain superfamily/Winged helix DNA-binding domain"/>
    <property type="match status" value="1"/>
</dbReference>
<keyword evidence="15" id="KW-0804">Transcription</keyword>
<comment type="cofactor">
    <cofactor evidence="2 19">
        <name>Mg(2+)</name>
        <dbReference type="ChEBI" id="CHEBI:18420"/>
    </cofactor>
</comment>
<feature type="binding site" evidence="19">
    <location>
        <position position="130"/>
    </location>
    <ligand>
        <name>Mg(2+)</name>
        <dbReference type="ChEBI" id="CHEBI:18420"/>
        <label>1</label>
        <note>catalytic</note>
    </ligand>
</feature>
<feature type="binding site" evidence="19">
    <location>
        <position position="254"/>
    </location>
    <ligand>
        <name>Mg(2+)</name>
        <dbReference type="ChEBI" id="CHEBI:18420"/>
        <label>1</label>
        <note>catalytic</note>
    </ligand>
</feature>
<dbReference type="CDD" id="cd17574">
    <property type="entry name" value="REC_OmpR"/>
    <property type="match status" value="1"/>
</dbReference>
<dbReference type="InterPro" id="IPR039420">
    <property type="entry name" value="WalR-like"/>
</dbReference>
<evidence type="ECO:0000256" key="14">
    <source>
        <dbReference type="ARBA" id="ARBA00023125"/>
    </source>
</evidence>
<dbReference type="InterPro" id="IPR033942">
    <property type="entry name" value="IMPase"/>
</dbReference>
<evidence type="ECO:0000256" key="21">
    <source>
        <dbReference type="PROSITE-ProRule" id="PRU01091"/>
    </source>
</evidence>
<comment type="catalytic activity">
    <reaction evidence="17">
        <text>L-histidinol phosphate + H2O = L-histidinol + phosphate</text>
        <dbReference type="Rhea" id="RHEA:14465"/>
        <dbReference type="ChEBI" id="CHEBI:15377"/>
        <dbReference type="ChEBI" id="CHEBI:43474"/>
        <dbReference type="ChEBI" id="CHEBI:57699"/>
        <dbReference type="ChEBI" id="CHEBI:57980"/>
        <dbReference type="EC" id="3.1.3.15"/>
    </reaction>
</comment>
<name>A0A6J4HUZ2_9ACTN</name>
<dbReference type="Pfam" id="PF00459">
    <property type="entry name" value="Inositol_P"/>
    <property type="match status" value="1"/>
</dbReference>
<evidence type="ECO:0000313" key="25">
    <source>
        <dbReference type="EMBL" id="CAA9231809.1"/>
    </source>
</evidence>
<evidence type="ECO:0000256" key="12">
    <source>
        <dbReference type="ARBA" id="ARBA00023012"/>
    </source>
</evidence>
<dbReference type="EC" id="3.1.3.25" evidence="6"/>
<comment type="pathway">
    <text evidence="3">Amino-acid biosynthesis; L-histidine biosynthesis; L-histidine from 5-phospho-alpha-D-ribose 1-diphosphate: step 8/9.</text>
</comment>
<dbReference type="InterPro" id="IPR020583">
    <property type="entry name" value="Inositol_monoP_metal-BS"/>
</dbReference>
<dbReference type="InterPro" id="IPR000760">
    <property type="entry name" value="Inositol_monophosphatase-like"/>
</dbReference>
<dbReference type="FunFam" id="3.40.50.2300:FF:000001">
    <property type="entry name" value="DNA-binding response regulator PhoB"/>
    <property type="match status" value="1"/>
</dbReference>
<dbReference type="Gene3D" id="3.40.190.80">
    <property type="match status" value="1"/>
</dbReference>
<dbReference type="PROSITE" id="PS50110">
    <property type="entry name" value="RESPONSE_REGULATORY"/>
    <property type="match status" value="1"/>
</dbReference>
<dbReference type="Gene3D" id="6.10.250.690">
    <property type="match status" value="1"/>
</dbReference>
<dbReference type="PRINTS" id="PR00377">
    <property type="entry name" value="IMPHPHTASES"/>
</dbReference>
<dbReference type="InterPro" id="IPR001867">
    <property type="entry name" value="OmpR/PhoB-type_DNA-bd"/>
</dbReference>
<dbReference type="GO" id="GO:0006355">
    <property type="term" value="P:regulation of DNA-templated transcription"/>
    <property type="evidence" value="ECO:0007669"/>
    <property type="project" value="InterPro"/>
</dbReference>
<evidence type="ECO:0000256" key="16">
    <source>
        <dbReference type="ARBA" id="ARBA00033209"/>
    </source>
</evidence>
<keyword evidence="12" id="KW-0902">Two-component regulatory system</keyword>
<feature type="domain" description="OmpR/PhoB-type" evidence="24">
    <location>
        <begin position="456"/>
        <end position="555"/>
    </location>
</feature>
<dbReference type="PANTHER" id="PTHR48111">
    <property type="entry name" value="REGULATOR OF RPOS"/>
    <property type="match status" value="1"/>
</dbReference>
<dbReference type="GO" id="GO:0005829">
    <property type="term" value="C:cytosol"/>
    <property type="evidence" value="ECO:0007669"/>
    <property type="project" value="TreeGrafter"/>
</dbReference>
<dbReference type="PROSITE" id="PS00629">
    <property type="entry name" value="IMP_1"/>
    <property type="match status" value="1"/>
</dbReference>
<dbReference type="InterPro" id="IPR011006">
    <property type="entry name" value="CheY-like_superfamily"/>
</dbReference>
<dbReference type="CDD" id="cd00383">
    <property type="entry name" value="trans_reg_C"/>
    <property type="match status" value="1"/>
</dbReference>
<evidence type="ECO:0000256" key="5">
    <source>
        <dbReference type="ARBA" id="ARBA00013085"/>
    </source>
</evidence>
<dbReference type="InterPro" id="IPR036388">
    <property type="entry name" value="WH-like_DNA-bd_sf"/>
</dbReference>
<comment type="catalytic activity">
    <reaction evidence="1">
        <text>a myo-inositol phosphate + H2O = myo-inositol + phosphate</text>
        <dbReference type="Rhea" id="RHEA:24056"/>
        <dbReference type="ChEBI" id="CHEBI:15377"/>
        <dbReference type="ChEBI" id="CHEBI:17268"/>
        <dbReference type="ChEBI" id="CHEBI:43474"/>
        <dbReference type="ChEBI" id="CHEBI:84139"/>
        <dbReference type="EC" id="3.1.3.25"/>
    </reaction>
</comment>
<evidence type="ECO:0000256" key="20">
    <source>
        <dbReference type="PROSITE-ProRule" id="PRU00169"/>
    </source>
</evidence>
<dbReference type="PRINTS" id="PR01959">
    <property type="entry name" value="SBIMPHPHTASE"/>
</dbReference>
<evidence type="ECO:0000256" key="6">
    <source>
        <dbReference type="ARBA" id="ARBA00013106"/>
    </source>
</evidence>
<feature type="region of interest" description="Disordered" evidence="22">
    <location>
        <begin position="303"/>
        <end position="323"/>
    </location>
</feature>
<dbReference type="InterPro" id="IPR016032">
    <property type="entry name" value="Sig_transdc_resp-reg_C-effctor"/>
</dbReference>
<dbReference type="GO" id="GO:0008934">
    <property type="term" value="F:inositol monophosphate 1-phosphatase activity"/>
    <property type="evidence" value="ECO:0007669"/>
    <property type="project" value="InterPro"/>
</dbReference>
<keyword evidence="11 19" id="KW-0460">Magnesium</keyword>
<evidence type="ECO:0000259" key="23">
    <source>
        <dbReference type="PROSITE" id="PS50110"/>
    </source>
</evidence>
<evidence type="ECO:0000256" key="17">
    <source>
        <dbReference type="ARBA" id="ARBA00049158"/>
    </source>
</evidence>
<keyword evidence="13" id="KW-0805">Transcription regulation</keyword>
<reference evidence="25" key="1">
    <citation type="submission" date="2020-02" db="EMBL/GenBank/DDBJ databases">
        <authorList>
            <person name="Meier V. D."/>
        </authorList>
    </citation>
    <scope>NUCLEOTIDE SEQUENCE</scope>
    <source>
        <strain evidence="25">AVDCRST_MAG20</strain>
    </source>
</reference>
<keyword evidence="8 20" id="KW-0597">Phosphoprotein</keyword>
<evidence type="ECO:0000256" key="9">
    <source>
        <dbReference type="ARBA" id="ARBA00022723"/>
    </source>
</evidence>
<dbReference type="GO" id="GO:0032993">
    <property type="term" value="C:protein-DNA complex"/>
    <property type="evidence" value="ECO:0007669"/>
    <property type="project" value="TreeGrafter"/>
</dbReference>
<accession>A0A6J4HUZ2</accession>
<evidence type="ECO:0000256" key="18">
    <source>
        <dbReference type="ARBA" id="ARBA00053547"/>
    </source>
</evidence>
<proteinExistence type="inferred from homology"/>
<dbReference type="GO" id="GO:0000156">
    <property type="term" value="F:phosphorelay response regulator activity"/>
    <property type="evidence" value="ECO:0007669"/>
    <property type="project" value="TreeGrafter"/>
</dbReference>
<keyword evidence="9 19" id="KW-0479">Metal-binding</keyword>
<keyword evidence="14 21" id="KW-0238">DNA-binding</keyword>
<gene>
    <name evidence="25" type="ORF">AVDCRST_MAG20-1266</name>
</gene>
<dbReference type="AlphaFoldDB" id="A0A6J4HUZ2"/>
<dbReference type="Pfam" id="PF00072">
    <property type="entry name" value="Response_reg"/>
    <property type="match status" value="1"/>
</dbReference>
<dbReference type="SMART" id="SM00448">
    <property type="entry name" value="REC"/>
    <property type="match status" value="1"/>
</dbReference>
<evidence type="ECO:0000256" key="8">
    <source>
        <dbReference type="ARBA" id="ARBA00022553"/>
    </source>
</evidence>
<evidence type="ECO:0000256" key="1">
    <source>
        <dbReference type="ARBA" id="ARBA00001033"/>
    </source>
</evidence>
<evidence type="ECO:0000256" key="7">
    <source>
        <dbReference type="ARBA" id="ARBA00021697"/>
    </source>
</evidence>
<comment type="function">
    <text evidence="18">Catalyzes the dephosphorylation of histidinol-phosphate to histidinol, the direct precursor of histidine.</text>
</comment>
<dbReference type="PANTHER" id="PTHR48111:SF21">
    <property type="entry name" value="DNA-BINDING DUAL MASTER TRANSCRIPTIONAL REGULATOR RPAA"/>
    <property type="match status" value="1"/>
</dbReference>
<dbReference type="PROSITE" id="PS51755">
    <property type="entry name" value="OMPR_PHOB"/>
    <property type="match status" value="1"/>
</dbReference>
<dbReference type="EC" id="3.1.3.15" evidence="5"/>
<feature type="binding site" evidence="19">
    <location>
        <position position="127"/>
    </location>
    <ligand>
        <name>Mg(2+)</name>
        <dbReference type="ChEBI" id="CHEBI:18420"/>
        <label>1</label>
        <note>catalytic</note>
    </ligand>
</feature>
<organism evidence="25">
    <name type="scientific">uncultured Acidimicrobiales bacterium</name>
    <dbReference type="NCBI Taxonomy" id="310071"/>
    <lineage>
        <taxon>Bacteria</taxon>
        <taxon>Bacillati</taxon>
        <taxon>Actinomycetota</taxon>
        <taxon>Acidimicrobiia</taxon>
        <taxon>Acidimicrobiales</taxon>
        <taxon>environmental samples</taxon>
    </lineage>
</organism>
<dbReference type="GO" id="GO:0000976">
    <property type="term" value="F:transcription cis-regulatory region binding"/>
    <property type="evidence" value="ECO:0007669"/>
    <property type="project" value="TreeGrafter"/>
</dbReference>
<feature type="binding site" evidence="19">
    <location>
        <position position="111"/>
    </location>
    <ligand>
        <name>Mg(2+)</name>
        <dbReference type="ChEBI" id="CHEBI:18420"/>
        <label>1</label>
        <note>catalytic</note>
    </ligand>
</feature>